<dbReference type="HOGENOM" id="CLU_1229061_0_0_5"/>
<evidence type="ECO:0000313" key="2">
    <source>
        <dbReference type="EMBL" id="AIC28072.1"/>
    </source>
</evidence>
<dbReference type="AlphaFoldDB" id="A0A060I2N5"/>
<reference evidence="2 3" key="1">
    <citation type="submission" date="2013-12" db="EMBL/GenBank/DDBJ databases">
        <title>Complete genome sequence of Rhizobium etli bv. mimosae IE4771.</title>
        <authorList>
            <person name="Bustos P."/>
            <person name="Santamaria R.I."/>
            <person name="Lozano L."/>
            <person name="Ormeno-Orrillo E."/>
            <person name="Rogel M.A."/>
            <person name="Romero D."/>
            <person name="Cevallos M.A."/>
            <person name="Martinez-Romero E."/>
            <person name="Gonzalez V."/>
        </authorList>
    </citation>
    <scope>NUCLEOTIDE SEQUENCE [LARGE SCALE GENOMIC DNA]</scope>
    <source>
        <strain evidence="2 3">IE4771</strain>
    </source>
</reference>
<name>A0A060I2N5_RHIET</name>
<evidence type="ECO:0000256" key="1">
    <source>
        <dbReference type="SAM" id="MobiDB-lite"/>
    </source>
</evidence>
<dbReference type="KEGG" id="rei:IE4771_CH02978"/>
<proteinExistence type="predicted"/>
<feature type="compositionally biased region" description="Acidic residues" evidence="1">
    <location>
        <begin position="173"/>
        <end position="183"/>
    </location>
</feature>
<sequence length="225" mass="24433">MTNVNGSPIKAATRRGLFEFGVETLEKQGWTVSRILRGGKASLRQISKGSEKRRVSIRTSQDAWIAFPRKRSGDGWVTLDDVDFVVAVSVDDKINPTLACVHMIPADDARARYERAYEARKAAGHTLPVGRGLWLSLYNEEAPDPVSYVGAGMGLAYPPIATLDLAKEGFPQDGEEVDDEVSDDGPGTSAEVPAHEIPLTIPEAKRRLAESLGVPISAIKITIEH</sequence>
<feature type="region of interest" description="Disordered" evidence="1">
    <location>
        <begin position="172"/>
        <end position="195"/>
    </location>
</feature>
<organism evidence="2 3">
    <name type="scientific">Rhizobium etli bv. mimosae str. IE4771</name>
    <dbReference type="NCBI Taxonomy" id="1432050"/>
    <lineage>
        <taxon>Bacteria</taxon>
        <taxon>Pseudomonadati</taxon>
        <taxon>Pseudomonadota</taxon>
        <taxon>Alphaproteobacteria</taxon>
        <taxon>Hyphomicrobiales</taxon>
        <taxon>Rhizobiaceae</taxon>
        <taxon>Rhizobium/Agrobacterium group</taxon>
        <taxon>Rhizobium</taxon>
    </lineage>
</organism>
<dbReference type="Proteomes" id="UP000027180">
    <property type="component" value="Chromosome"/>
</dbReference>
<dbReference type="OrthoDB" id="8446811at2"/>
<dbReference type="EMBL" id="CP006986">
    <property type="protein sequence ID" value="AIC28072.1"/>
    <property type="molecule type" value="Genomic_DNA"/>
</dbReference>
<gene>
    <name evidence="2" type="ORF">IE4771_CH02978</name>
</gene>
<protein>
    <submittedName>
        <fullName evidence="2">Uncharacterized protein</fullName>
    </submittedName>
</protein>
<evidence type="ECO:0000313" key="3">
    <source>
        <dbReference type="Proteomes" id="UP000027180"/>
    </source>
</evidence>
<accession>A0A060I2N5</accession>